<dbReference type="HOGENOM" id="CLU_2763190_0_0_1"/>
<dbReference type="KEGG" id="ehx:EMIHUDRAFT_424058"/>
<name>A0A0D3K136_EMIH1</name>
<reference evidence="2" key="1">
    <citation type="journal article" date="2013" name="Nature">
        <title>Pan genome of the phytoplankton Emiliania underpins its global distribution.</title>
        <authorList>
            <person name="Read B.A."/>
            <person name="Kegel J."/>
            <person name="Klute M.J."/>
            <person name="Kuo A."/>
            <person name="Lefebvre S.C."/>
            <person name="Maumus F."/>
            <person name="Mayer C."/>
            <person name="Miller J."/>
            <person name="Monier A."/>
            <person name="Salamov A."/>
            <person name="Young J."/>
            <person name="Aguilar M."/>
            <person name="Claverie J.M."/>
            <person name="Frickenhaus S."/>
            <person name="Gonzalez K."/>
            <person name="Herman E.K."/>
            <person name="Lin Y.C."/>
            <person name="Napier J."/>
            <person name="Ogata H."/>
            <person name="Sarno A.F."/>
            <person name="Shmutz J."/>
            <person name="Schroeder D."/>
            <person name="de Vargas C."/>
            <person name="Verret F."/>
            <person name="von Dassow P."/>
            <person name="Valentin K."/>
            <person name="Van de Peer Y."/>
            <person name="Wheeler G."/>
            <person name="Dacks J.B."/>
            <person name="Delwiche C.F."/>
            <person name="Dyhrman S.T."/>
            <person name="Glockner G."/>
            <person name="John U."/>
            <person name="Richards T."/>
            <person name="Worden A.Z."/>
            <person name="Zhang X."/>
            <person name="Grigoriev I.V."/>
            <person name="Allen A.E."/>
            <person name="Bidle K."/>
            <person name="Borodovsky M."/>
            <person name="Bowler C."/>
            <person name="Brownlee C."/>
            <person name="Cock J.M."/>
            <person name="Elias M."/>
            <person name="Gladyshev V.N."/>
            <person name="Groth M."/>
            <person name="Guda C."/>
            <person name="Hadaegh A."/>
            <person name="Iglesias-Rodriguez M.D."/>
            <person name="Jenkins J."/>
            <person name="Jones B.M."/>
            <person name="Lawson T."/>
            <person name="Leese F."/>
            <person name="Lindquist E."/>
            <person name="Lobanov A."/>
            <person name="Lomsadze A."/>
            <person name="Malik S.B."/>
            <person name="Marsh M.E."/>
            <person name="Mackinder L."/>
            <person name="Mock T."/>
            <person name="Mueller-Roeber B."/>
            <person name="Pagarete A."/>
            <person name="Parker M."/>
            <person name="Probert I."/>
            <person name="Quesneville H."/>
            <person name="Raines C."/>
            <person name="Rensing S.A."/>
            <person name="Riano-Pachon D.M."/>
            <person name="Richier S."/>
            <person name="Rokitta S."/>
            <person name="Shiraiwa Y."/>
            <person name="Soanes D.M."/>
            <person name="van der Giezen M."/>
            <person name="Wahlund T.M."/>
            <person name="Williams B."/>
            <person name="Wilson W."/>
            <person name="Wolfe G."/>
            <person name="Wurch L.L."/>
        </authorList>
    </citation>
    <scope>NUCLEOTIDE SEQUENCE</scope>
</reference>
<dbReference type="KEGG" id="ehx:EMIHUDRAFT_443917"/>
<reference evidence="1" key="2">
    <citation type="submission" date="2024-10" db="UniProtKB">
        <authorList>
            <consortium name="EnsemblProtists"/>
        </authorList>
    </citation>
    <scope>IDENTIFICATION</scope>
</reference>
<dbReference type="GeneID" id="17269763"/>
<sequence>MDRARRVDKRETAMHQRLHHFSWDLACGYPAAGHRTEPLDPAAMVASLGVEIAAADEEEEGEEEEAESVA</sequence>
<dbReference type="AlphaFoldDB" id="A0A0D3K136"/>
<dbReference type="PaxDb" id="2903-EOD24219"/>
<organism evidence="1 2">
    <name type="scientific">Emiliania huxleyi (strain CCMP1516)</name>
    <dbReference type="NCBI Taxonomy" id="280463"/>
    <lineage>
        <taxon>Eukaryota</taxon>
        <taxon>Haptista</taxon>
        <taxon>Haptophyta</taxon>
        <taxon>Prymnesiophyceae</taxon>
        <taxon>Isochrysidales</taxon>
        <taxon>Noelaerhabdaceae</taxon>
        <taxon>Emiliania</taxon>
    </lineage>
</organism>
<keyword evidence="2" id="KW-1185">Reference proteome</keyword>
<accession>A0A0D3K136</accession>
<dbReference type="Proteomes" id="UP000013827">
    <property type="component" value="Unassembled WGS sequence"/>
</dbReference>
<protein>
    <submittedName>
        <fullName evidence="1">Uncharacterized protein</fullName>
    </submittedName>
</protein>
<dbReference type="RefSeq" id="XP_005781900.1">
    <property type="nucleotide sequence ID" value="XM_005781843.1"/>
</dbReference>
<evidence type="ECO:0000313" key="2">
    <source>
        <dbReference type="Proteomes" id="UP000013827"/>
    </source>
</evidence>
<dbReference type="EnsemblProtists" id="EOD24219">
    <property type="protein sequence ID" value="EOD24219"/>
    <property type="gene ID" value="EMIHUDRAFT_443917"/>
</dbReference>
<proteinExistence type="predicted"/>
<dbReference type="GeneID" id="17274744"/>
<dbReference type="RefSeq" id="XP_005776648.1">
    <property type="nucleotide sequence ID" value="XM_005776591.1"/>
</dbReference>
<dbReference type="EnsemblProtists" id="EOD29471">
    <property type="protein sequence ID" value="EOD29471"/>
    <property type="gene ID" value="EMIHUDRAFT_424058"/>
</dbReference>
<evidence type="ECO:0000313" key="1">
    <source>
        <dbReference type="EnsemblProtists" id="EOD29471"/>
    </source>
</evidence>